<gene>
    <name evidence="2" type="ORF">FHS21_003155</name>
</gene>
<sequence length="249" mass="28638">MVIDVAKDADTASRRIRSERCTGVPAIKNGGIGNPRLQSDCRTLEQARPGREFHCRCRNHRRHLDQSRGCNGEQAKTIPWPWIPSTSKHLMIEIMHKANATTKAASADACLSRYDLQRFRHHILMTRLLGILVPDETTRARTEFESHGQHRLAENRHWSKRALALVHGDCTERYRYRPDLSHRWRATQRPLALDFSAWSFAVPPRNDERRPGVEATGRGPGWKDIRAPSRNTGLRRRGQIRIPPKKQSN</sequence>
<name>A0A839UE93_9HYPH</name>
<evidence type="ECO:0000256" key="1">
    <source>
        <dbReference type="SAM" id="MobiDB-lite"/>
    </source>
</evidence>
<reference evidence="2 3" key="1">
    <citation type="submission" date="2020-08" db="EMBL/GenBank/DDBJ databases">
        <title>Genomic Encyclopedia of Type Strains, Phase III (KMG-III): the genomes of soil and plant-associated and newly described type strains.</title>
        <authorList>
            <person name="Whitman W."/>
        </authorList>
    </citation>
    <scope>NUCLEOTIDE SEQUENCE [LARGE SCALE GENOMIC DNA]</scope>
    <source>
        <strain evidence="2 3">CECT 7015</strain>
    </source>
</reference>
<comment type="caution">
    <text evidence="2">The sequence shown here is derived from an EMBL/GenBank/DDBJ whole genome shotgun (WGS) entry which is preliminary data.</text>
</comment>
<feature type="region of interest" description="Disordered" evidence="1">
    <location>
        <begin position="206"/>
        <end position="249"/>
    </location>
</feature>
<protein>
    <submittedName>
        <fullName evidence="2">Uncharacterized protein</fullName>
    </submittedName>
</protein>
<evidence type="ECO:0000313" key="2">
    <source>
        <dbReference type="EMBL" id="MBB3146739.1"/>
    </source>
</evidence>
<dbReference type="EMBL" id="JACHXN010000009">
    <property type="protein sequence ID" value="MBB3146739.1"/>
    <property type="molecule type" value="Genomic_DNA"/>
</dbReference>
<dbReference type="Proteomes" id="UP000554520">
    <property type="component" value="Unassembled WGS sequence"/>
</dbReference>
<keyword evidence="3" id="KW-1185">Reference proteome</keyword>
<dbReference type="AlphaFoldDB" id="A0A839UE93"/>
<evidence type="ECO:0000313" key="3">
    <source>
        <dbReference type="Proteomes" id="UP000554520"/>
    </source>
</evidence>
<accession>A0A839UE93</accession>
<proteinExistence type="predicted"/>
<organism evidence="2 3">
    <name type="scientific">Phyllobacterium trifolii</name>
    <dbReference type="NCBI Taxonomy" id="300193"/>
    <lineage>
        <taxon>Bacteria</taxon>
        <taxon>Pseudomonadati</taxon>
        <taxon>Pseudomonadota</taxon>
        <taxon>Alphaproteobacteria</taxon>
        <taxon>Hyphomicrobiales</taxon>
        <taxon>Phyllobacteriaceae</taxon>
        <taxon>Phyllobacterium</taxon>
    </lineage>
</organism>